<evidence type="ECO:0000256" key="1">
    <source>
        <dbReference type="ARBA" id="ARBA00004479"/>
    </source>
</evidence>
<evidence type="ECO:0000256" key="2">
    <source>
        <dbReference type="ARBA" id="ARBA00022692"/>
    </source>
</evidence>
<comment type="subcellular location">
    <subcellularLocation>
        <location evidence="1">Membrane</location>
        <topology evidence="1">Single-pass type I membrane protein</topology>
    </subcellularLocation>
</comment>
<dbReference type="PANTHER" id="PTHR48063">
    <property type="entry name" value="LRR RECEPTOR-LIKE KINASE"/>
    <property type="match status" value="1"/>
</dbReference>
<keyword evidence="9" id="KW-1185">Reference proteome</keyword>
<accession>A0A7J8RZT6</accession>
<dbReference type="GO" id="GO:0016020">
    <property type="term" value="C:membrane"/>
    <property type="evidence" value="ECO:0007669"/>
    <property type="project" value="UniProtKB-SubCell"/>
</dbReference>
<dbReference type="InterPro" id="IPR032675">
    <property type="entry name" value="LRR_dom_sf"/>
</dbReference>
<reference evidence="8 9" key="1">
    <citation type="journal article" date="2019" name="Genome Biol. Evol.">
        <title>Insights into the evolution of the New World diploid cottons (Gossypium, subgenus Houzingenia) based on genome sequencing.</title>
        <authorList>
            <person name="Grover C.E."/>
            <person name="Arick M.A. 2nd"/>
            <person name="Thrash A."/>
            <person name="Conover J.L."/>
            <person name="Sanders W.S."/>
            <person name="Peterson D.G."/>
            <person name="Frelichowski J.E."/>
            <person name="Scheffler J.A."/>
            <person name="Scheffler B.E."/>
            <person name="Wendel J.F."/>
        </authorList>
    </citation>
    <scope>NUCLEOTIDE SEQUENCE [LARGE SCALE GENOMIC DNA]</scope>
    <source>
        <strain evidence="8">27</strain>
        <tissue evidence="8">Leaf</tissue>
    </source>
</reference>
<dbReference type="Gene3D" id="3.80.10.10">
    <property type="entry name" value="Ribonuclease Inhibitor"/>
    <property type="match status" value="1"/>
</dbReference>
<dbReference type="InterPro" id="IPR046956">
    <property type="entry name" value="RLP23-like"/>
</dbReference>
<keyword evidence="5" id="KW-0472">Membrane</keyword>
<sequence>MLRFEPNSSWIPPFQCVSVELGDWYLGPKFPQWLKLYHLDISYAGISDVKPTWFLNLSTPFEYANLSSNQLRG</sequence>
<proteinExistence type="predicted"/>
<comment type="caution">
    <text evidence="8">The sequence shown here is derived from an EMBL/GenBank/DDBJ whole genome shotgun (WGS) entry which is preliminary data.</text>
</comment>
<evidence type="ECO:0000256" key="7">
    <source>
        <dbReference type="ARBA" id="ARBA00023180"/>
    </source>
</evidence>
<evidence type="ECO:0000256" key="4">
    <source>
        <dbReference type="ARBA" id="ARBA00022989"/>
    </source>
</evidence>
<evidence type="ECO:0000256" key="3">
    <source>
        <dbReference type="ARBA" id="ARBA00022729"/>
    </source>
</evidence>
<dbReference type="Proteomes" id="UP000593561">
    <property type="component" value="Unassembled WGS sequence"/>
</dbReference>
<keyword evidence="2" id="KW-0812">Transmembrane</keyword>
<keyword evidence="4" id="KW-1133">Transmembrane helix</keyword>
<dbReference type="PANTHER" id="PTHR48063:SF48">
    <property type="entry name" value="LRR RECEPTOR-LIKE SERINE_THREONINE-PROTEIN KINASE FLS2"/>
    <property type="match status" value="1"/>
</dbReference>
<evidence type="ECO:0000313" key="9">
    <source>
        <dbReference type="Proteomes" id="UP000593561"/>
    </source>
</evidence>
<dbReference type="AlphaFoldDB" id="A0A7J8RZT6"/>
<dbReference type="EMBL" id="JABFAC010000007">
    <property type="protein sequence ID" value="MBA0619314.1"/>
    <property type="molecule type" value="Genomic_DNA"/>
</dbReference>
<name>A0A7J8RZT6_GOSDV</name>
<gene>
    <name evidence="8" type="ORF">Godav_028505</name>
</gene>
<evidence type="ECO:0000256" key="5">
    <source>
        <dbReference type="ARBA" id="ARBA00023136"/>
    </source>
</evidence>
<evidence type="ECO:0000256" key="6">
    <source>
        <dbReference type="ARBA" id="ARBA00023170"/>
    </source>
</evidence>
<evidence type="ECO:0000313" key="8">
    <source>
        <dbReference type="EMBL" id="MBA0619314.1"/>
    </source>
</evidence>
<organism evidence="8 9">
    <name type="scientific">Gossypium davidsonii</name>
    <name type="common">Davidson's cotton</name>
    <name type="synonym">Gossypium klotzschianum subsp. davidsonii</name>
    <dbReference type="NCBI Taxonomy" id="34287"/>
    <lineage>
        <taxon>Eukaryota</taxon>
        <taxon>Viridiplantae</taxon>
        <taxon>Streptophyta</taxon>
        <taxon>Embryophyta</taxon>
        <taxon>Tracheophyta</taxon>
        <taxon>Spermatophyta</taxon>
        <taxon>Magnoliopsida</taxon>
        <taxon>eudicotyledons</taxon>
        <taxon>Gunneridae</taxon>
        <taxon>Pentapetalae</taxon>
        <taxon>rosids</taxon>
        <taxon>malvids</taxon>
        <taxon>Malvales</taxon>
        <taxon>Malvaceae</taxon>
        <taxon>Malvoideae</taxon>
        <taxon>Gossypium</taxon>
    </lineage>
</organism>
<keyword evidence="3" id="KW-0732">Signal</keyword>
<evidence type="ECO:0008006" key="10">
    <source>
        <dbReference type="Google" id="ProtNLM"/>
    </source>
</evidence>
<protein>
    <recommendedName>
        <fullName evidence="10">Leucine-rich repeat-containing N-terminal plant-type domain-containing protein</fullName>
    </recommendedName>
</protein>
<keyword evidence="7" id="KW-0325">Glycoprotein</keyword>
<keyword evidence="6" id="KW-0675">Receptor</keyword>